<feature type="region of interest" description="Disordered" evidence="5">
    <location>
        <begin position="1"/>
        <end position="23"/>
    </location>
</feature>
<feature type="compositionally biased region" description="Low complexity" evidence="5">
    <location>
        <begin position="1"/>
        <end position="15"/>
    </location>
</feature>
<evidence type="ECO:0000256" key="4">
    <source>
        <dbReference type="ARBA" id="ARBA00022729"/>
    </source>
</evidence>
<comment type="similarity">
    <text evidence="2">Belongs to the bacterial solute-binding protein 8 family.</text>
</comment>
<dbReference type="InterPro" id="IPR002491">
    <property type="entry name" value="ABC_transptr_periplasmic_BD"/>
</dbReference>
<dbReference type="EMBL" id="JNBQ01000001">
    <property type="protein sequence ID" value="KLN36332.1"/>
    <property type="molecule type" value="Genomic_DNA"/>
</dbReference>
<dbReference type="SUPFAM" id="SSF53807">
    <property type="entry name" value="Helical backbone' metal receptor"/>
    <property type="match status" value="1"/>
</dbReference>
<gene>
    <name evidence="7" type="ORF">FB00_00320</name>
</gene>
<dbReference type="GO" id="GO:1901678">
    <property type="term" value="P:iron coordination entity transport"/>
    <property type="evidence" value="ECO:0007669"/>
    <property type="project" value="UniProtKB-ARBA"/>
</dbReference>
<dbReference type="Proteomes" id="UP000035265">
    <property type="component" value="Unassembled WGS sequence"/>
</dbReference>
<dbReference type="RefSeq" id="WP_052877321.1">
    <property type="nucleotide sequence ID" value="NZ_JNBQ01000001.1"/>
</dbReference>
<dbReference type="AlphaFoldDB" id="A0A0H2L7Z5"/>
<dbReference type="PANTHER" id="PTHR30532:SF24">
    <property type="entry name" value="FERRIC ENTEROBACTIN-BINDING PERIPLASMIC PROTEIN FEPB"/>
    <property type="match status" value="1"/>
</dbReference>
<evidence type="ECO:0000259" key="6">
    <source>
        <dbReference type="PROSITE" id="PS50983"/>
    </source>
</evidence>
<evidence type="ECO:0000313" key="8">
    <source>
        <dbReference type="Proteomes" id="UP000035265"/>
    </source>
</evidence>
<reference evidence="7 8" key="1">
    <citation type="submission" date="2014-05" db="EMBL/GenBank/DDBJ databases">
        <title>Cellulosimicrobium funkei U11 genome.</title>
        <authorList>
            <person name="Hu C."/>
            <person name="Gong Y."/>
            <person name="Wan W."/>
            <person name="Jiang M."/>
        </authorList>
    </citation>
    <scope>NUCLEOTIDE SEQUENCE [LARGE SCALE GENOMIC DNA]</scope>
    <source>
        <strain evidence="7 8">U11</strain>
    </source>
</reference>
<evidence type="ECO:0000256" key="1">
    <source>
        <dbReference type="ARBA" id="ARBA00004196"/>
    </source>
</evidence>
<evidence type="ECO:0000256" key="2">
    <source>
        <dbReference type="ARBA" id="ARBA00008814"/>
    </source>
</evidence>
<dbReference type="InterPro" id="IPR051313">
    <property type="entry name" value="Bact_iron-sidero_bind"/>
</dbReference>
<feature type="domain" description="Fe/B12 periplasmic-binding" evidence="6">
    <location>
        <begin position="85"/>
        <end position="352"/>
    </location>
</feature>
<dbReference type="Pfam" id="PF01497">
    <property type="entry name" value="Peripla_BP_2"/>
    <property type="match status" value="1"/>
</dbReference>
<accession>A0A0H2L7Z5</accession>
<keyword evidence="4" id="KW-0732">Signal</keyword>
<sequence>MTRSTRPSSTLPTPAREARPRRAVRPLAAGTIAVGLAATLAACSTATDPGADGADDGAAPSAAAEGWTWTSSGYGTTYALDEAPDSVVVDGYTAAALWDYGVRPAGVFGYGFSDAGALSIGNARVDEMEVVGADAELNLEKLLALEPDLVIGFGNEDGTAWTWWDDKVTTEATAVAPFVGMRFSGRPVVEVIEDYASLAESLGGDVESPEVTEAKVAFDERLDTLRGIAAEKPLTILPLNGAEQLWVGQKNLGQLALLEELGFTIGGPQDQEGWAELSWERVPEHPADVVLSYTGSDEAMAANPVYAGLPAVQAGQVVGWDDKRPFTYASYVEWFDELIAVLDGAEVVSGPPAS</sequence>
<evidence type="ECO:0000256" key="5">
    <source>
        <dbReference type="SAM" id="MobiDB-lite"/>
    </source>
</evidence>
<comment type="subcellular location">
    <subcellularLocation>
        <location evidence="1">Cell envelope</location>
    </subcellularLocation>
</comment>
<dbReference type="STRING" id="264251.FB00_00320"/>
<dbReference type="PANTHER" id="PTHR30532">
    <property type="entry name" value="IRON III DICITRATE-BINDING PERIPLASMIC PROTEIN"/>
    <property type="match status" value="1"/>
</dbReference>
<organism evidence="7 8">
    <name type="scientific">Cellulosimicrobium funkei</name>
    <dbReference type="NCBI Taxonomy" id="264251"/>
    <lineage>
        <taxon>Bacteria</taxon>
        <taxon>Bacillati</taxon>
        <taxon>Actinomycetota</taxon>
        <taxon>Actinomycetes</taxon>
        <taxon>Micrococcales</taxon>
        <taxon>Promicromonosporaceae</taxon>
        <taxon>Cellulosimicrobium</taxon>
    </lineage>
</organism>
<keyword evidence="3" id="KW-0813">Transport</keyword>
<evidence type="ECO:0000256" key="3">
    <source>
        <dbReference type="ARBA" id="ARBA00022448"/>
    </source>
</evidence>
<dbReference type="PROSITE" id="PS50983">
    <property type="entry name" value="FE_B12_PBP"/>
    <property type="match status" value="1"/>
</dbReference>
<comment type="caution">
    <text evidence="7">The sequence shown here is derived from an EMBL/GenBank/DDBJ whole genome shotgun (WGS) entry which is preliminary data.</text>
</comment>
<dbReference type="Gene3D" id="3.40.50.1980">
    <property type="entry name" value="Nitrogenase molybdenum iron protein domain"/>
    <property type="match status" value="2"/>
</dbReference>
<keyword evidence="8" id="KW-1185">Reference proteome</keyword>
<proteinExistence type="inferred from homology"/>
<protein>
    <recommendedName>
        <fullName evidence="6">Fe/B12 periplasmic-binding domain-containing protein</fullName>
    </recommendedName>
</protein>
<evidence type="ECO:0000313" key="7">
    <source>
        <dbReference type="EMBL" id="KLN36332.1"/>
    </source>
</evidence>
<name>A0A0H2L7Z5_9MICO</name>
<dbReference type="GO" id="GO:0030288">
    <property type="term" value="C:outer membrane-bounded periplasmic space"/>
    <property type="evidence" value="ECO:0007669"/>
    <property type="project" value="TreeGrafter"/>
</dbReference>